<reference evidence="3" key="1">
    <citation type="submission" date="2016-11" db="UniProtKB">
        <authorList>
            <consortium name="WormBaseParasite"/>
        </authorList>
    </citation>
    <scope>IDENTIFICATION</scope>
</reference>
<protein>
    <submittedName>
        <fullName evidence="3">Uncharacterized protein</fullName>
    </submittedName>
</protein>
<organism evidence="2 3">
    <name type="scientific">Heterorhabditis bacteriophora</name>
    <name type="common">Entomopathogenic nematode worm</name>
    <dbReference type="NCBI Taxonomy" id="37862"/>
    <lineage>
        <taxon>Eukaryota</taxon>
        <taxon>Metazoa</taxon>
        <taxon>Ecdysozoa</taxon>
        <taxon>Nematoda</taxon>
        <taxon>Chromadorea</taxon>
        <taxon>Rhabditida</taxon>
        <taxon>Rhabditina</taxon>
        <taxon>Rhabditomorpha</taxon>
        <taxon>Strongyloidea</taxon>
        <taxon>Heterorhabditidae</taxon>
        <taxon>Heterorhabditis</taxon>
    </lineage>
</organism>
<accession>A0A1I7WVA3</accession>
<keyword evidence="1" id="KW-0812">Transmembrane</keyword>
<dbReference type="Proteomes" id="UP000095283">
    <property type="component" value="Unplaced"/>
</dbReference>
<sequence length="99" mass="11493">MPNNLKEANNLKYVSRIFSLIIIIEILIFEKKRLGILTYNITEVICSKIGISELDKTILPSRTHLFESGMTPLIRNNISLECIKNICKEYIENKNKPRQ</sequence>
<name>A0A1I7WVA3_HETBA</name>
<proteinExistence type="predicted"/>
<evidence type="ECO:0000313" key="3">
    <source>
        <dbReference type="WBParaSite" id="Hba_09078"/>
    </source>
</evidence>
<keyword evidence="2" id="KW-1185">Reference proteome</keyword>
<feature type="transmembrane region" description="Helical" evidence="1">
    <location>
        <begin position="13"/>
        <end position="29"/>
    </location>
</feature>
<keyword evidence="1" id="KW-1133">Transmembrane helix</keyword>
<evidence type="ECO:0000313" key="2">
    <source>
        <dbReference type="Proteomes" id="UP000095283"/>
    </source>
</evidence>
<evidence type="ECO:0000256" key="1">
    <source>
        <dbReference type="SAM" id="Phobius"/>
    </source>
</evidence>
<keyword evidence="1" id="KW-0472">Membrane</keyword>
<dbReference type="AlphaFoldDB" id="A0A1I7WVA3"/>
<dbReference type="WBParaSite" id="Hba_09078">
    <property type="protein sequence ID" value="Hba_09078"/>
    <property type="gene ID" value="Hba_09078"/>
</dbReference>